<dbReference type="RefSeq" id="XP_045959976.1">
    <property type="nucleotide sequence ID" value="XM_046099888.1"/>
</dbReference>
<sequence length="576" mass="66976">MSGKHPTPRPFWHRTFSQAQTWGRPIGKDAHGGEDVRPEYLNSMMPHSKEAGFGKENLVHTGDAYANEWPSEQEWEVPNAARDYPYLQHVKILSQGWPHLRFLAQWMEVTTSPIKWTQFKKMSAPKRDSILRERASRTNVAVMDFNEDGTAKLVSRIDNSQILCTQLQENQPAGVSRLYIVEDLSRDTIEYLGRYLDIDPLFFRDHLNDYWWYNVNDPWVELPDLDVVSKDRDFFRLSYVQPRYFEDDNSFLRAKTQTGNFNVLRRLDDDRAHKALFDSDSAIVALVRSKTSLWVKPHPKTQKGNFTGVLLVDPSITEGSALWKGYRSFWRSPKFSESKSAYPVPEKSKLFEDLIFWIQHMEPVDVKAVYSNPKVMIFRMAQLVCSDWNIMIRYILARLNMIEWELERPDFRPDSTKIDASLGKLHTWRRRLPLYKVMVRETQEKLFHDIKKGQHDCFAQMRKDFKTVAAGLVELYERTERIATVATAVTSIEEARRAMDQNRALGRLTYLAVIFAPLSFISSFFSMAPELGELTTTIWIYFVVALPVSLIAFLLVEPSVLAFLRSYLPGYKGKKN</sequence>
<protein>
    <submittedName>
        <fullName evidence="6">Uncharacterized protein</fullName>
    </submittedName>
</protein>
<dbReference type="Proteomes" id="UP000758603">
    <property type="component" value="Unassembled WGS sequence"/>
</dbReference>
<keyword evidence="7" id="KW-1185">Reference proteome</keyword>
<evidence type="ECO:0000313" key="6">
    <source>
        <dbReference type="EMBL" id="KAH6655711.1"/>
    </source>
</evidence>
<evidence type="ECO:0000256" key="5">
    <source>
        <dbReference type="SAM" id="Phobius"/>
    </source>
</evidence>
<dbReference type="PANTHER" id="PTHR46494">
    <property type="entry name" value="CORA FAMILY METAL ION TRANSPORTER (EUROFUNG)"/>
    <property type="match status" value="1"/>
</dbReference>
<dbReference type="GO" id="GO:0015095">
    <property type="term" value="F:magnesium ion transmembrane transporter activity"/>
    <property type="evidence" value="ECO:0007669"/>
    <property type="project" value="TreeGrafter"/>
</dbReference>
<dbReference type="AlphaFoldDB" id="A0A9P8UNV1"/>
<dbReference type="Gene3D" id="1.20.58.340">
    <property type="entry name" value="Magnesium transport protein CorA, transmembrane region"/>
    <property type="match status" value="1"/>
</dbReference>
<dbReference type="GO" id="GO:0005886">
    <property type="term" value="C:plasma membrane"/>
    <property type="evidence" value="ECO:0007669"/>
    <property type="project" value="UniProtKB-SubCell"/>
</dbReference>
<proteinExistence type="predicted"/>
<name>A0A9P8UNV1_9PEZI</name>
<feature type="transmembrane region" description="Helical" evidence="5">
    <location>
        <begin position="538"/>
        <end position="564"/>
    </location>
</feature>
<comment type="caution">
    <text evidence="6">The sequence shown here is derived from an EMBL/GenBank/DDBJ whole genome shotgun (WGS) entry which is preliminary data.</text>
</comment>
<keyword evidence="3 5" id="KW-1133">Transmembrane helix</keyword>
<reference evidence="6" key="1">
    <citation type="journal article" date="2021" name="Nat. Commun.">
        <title>Genetic determinants of endophytism in the Arabidopsis root mycobiome.</title>
        <authorList>
            <person name="Mesny F."/>
            <person name="Miyauchi S."/>
            <person name="Thiergart T."/>
            <person name="Pickel B."/>
            <person name="Atanasova L."/>
            <person name="Karlsson M."/>
            <person name="Huettel B."/>
            <person name="Barry K.W."/>
            <person name="Haridas S."/>
            <person name="Chen C."/>
            <person name="Bauer D."/>
            <person name="Andreopoulos W."/>
            <person name="Pangilinan J."/>
            <person name="LaButti K."/>
            <person name="Riley R."/>
            <person name="Lipzen A."/>
            <person name="Clum A."/>
            <person name="Drula E."/>
            <person name="Henrissat B."/>
            <person name="Kohler A."/>
            <person name="Grigoriev I.V."/>
            <person name="Martin F.M."/>
            <person name="Hacquard S."/>
        </authorList>
    </citation>
    <scope>NUCLEOTIDE SEQUENCE</scope>
    <source>
        <strain evidence="6">MPI-SDFR-AT-0073</strain>
    </source>
</reference>
<dbReference type="InterPro" id="IPR045863">
    <property type="entry name" value="CorA_TM1_TM2"/>
</dbReference>
<dbReference type="PANTHER" id="PTHR46494:SF1">
    <property type="entry name" value="CORA FAMILY METAL ION TRANSPORTER (EUROFUNG)"/>
    <property type="match status" value="1"/>
</dbReference>
<dbReference type="GO" id="GO:0000287">
    <property type="term" value="F:magnesium ion binding"/>
    <property type="evidence" value="ECO:0007669"/>
    <property type="project" value="TreeGrafter"/>
</dbReference>
<evidence type="ECO:0000313" key="7">
    <source>
        <dbReference type="Proteomes" id="UP000758603"/>
    </source>
</evidence>
<organism evidence="6 7">
    <name type="scientific">Truncatella angustata</name>
    <dbReference type="NCBI Taxonomy" id="152316"/>
    <lineage>
        <taxon>Eukaryota</taxon>
        <taxon>Fungi</taxon>
        <taxon>Dikarya</taxon>
        <taxon>Ascomycota</taxon>
        <taxon>Pezizomycotina</taxon>
        <taxon>Sordariomycetes</taxon>
        <taxon>Xylariomycetidae</taxon>
        <taxon>Amphisphaeriales</taxon>
        <taxon>Sporocadaceae</taxon>
        <taxon>Truncatella</taxon>
    </lineage>
</organism>
<dbReference type="OrthoDB" id="3231000at2759"/>
<keyword evidence="4 5" id="KW-0472">Membrane</keyword>
<dbReference type="SUPFAM" id="SSF144083">
    <property type="entry name" value="Magnesium transport protein CorA, transmembrane region"/>
    <property type="match status" value="1"/>
</dbReference>
<evidence type="ECO:0000256" key="1">
    <source>
        <dbReference type="ARBA" id="ARBA00004651"/>
    </source>
</evidence>
<dbReference type="InterPro" id="IPR002523">
    <property type="entry name" value="MgTranspt_CorA/ZnTranspt_ZntB"/>
</dbReference>
<gene>
    <name evidence="6" type="ORF">BKA67DRAFT_534628</name>
</gene>
<evidence type="ECO:0000256" key="2">
    <source>
        <dbReference type="ARBA" id="ARBA00022692"/>
    </source>
</evidence>
<dbReference type="EMBL" id="JAGPXC010000003">
    <property type="protein sequence ID" value="KAH6655711.1"/>
    <property type="molecule type" value="Genomic_DNA"/>
</dbReference>
<feature type="transmembrane region" description="Helical" evidence="5">
    <location>
        <begin position="504"/>
        <end position="526"/>
    </location>
</feature>
<dbReference type="GeneID" id="70128780"/>
<accession>A0A9P8UNV1</accession>
<evidence type="ECO:0000256" key="4">
    <source>
        <dbReference type="ARBA" id="ARBA00023136"/>
    </source>
</evidence>
<dbReference type="GO" id="GO:0015087">
    <property type="term" value="F:cobalt ion transmembrane transporter activity"/>
    <property type="evidence" value="ECO:0007669"/>
    <property type="project" value="TreeGrafter"/>
</dbReference>
<comment type="subcellular location">
    <subcellularLocation>
        <location evidence="1">Cell membrane</location>
        <topology evidence="1">Multi-pass membrane protein</topology>
    </subcellularLocation>
</comment>
<keyword evidence="2 5" id="KW-0812">Transmembrane</keyword>
<evidence type="ECO:0000256" key="3">
    <source>
        <dbReference type="ARBA" id="ARBA00022989"/>
    </source>
</evidence>
<dbReference type="GO" id="GO:0050897">
    <property type="term" value="F:cobalt ion binding"/>
    <property type="evidence" value="ECO:0007669"/>
    <property type="project" value="TreeGrafter"/>
</dbReference>
<dbReference type="Pfam" id="PF01544">
    <property type="entry name" value="CorA"/>
    <property type="match status" value="1"/>
</dbReference>